<dbReference type="SUPFAM" id="SSF55608">
    <property type="entry name" value="Homing endonucleases"/>
    <property type="match status" value="1"/>
</dbReference>
<dbReference type="InterPro" id="IPR004042">
    <property type="entry name" value="Intein_endonuc_central"/>
</dbReference>
<sequence>MQQENVISRPLQIQQAVWKALPGSQSLFLSSPIREVCFAGTRGPGKRISNNTPVLTSKGWKDAGAITYEDKLVSIDGTHCNITGIFPSKNRPLYNVEFYDGKVVEADDEHRWLTYSGTSGKRDGWKVRTTEEIRTSKSSYSIPYLRAPVVGNLWDGLDPYMVGYVIANGTTGSQQVTIYSIDNEILQYAHEKHGWGIYHYGDSKVSRALCPTGNEDKKWRALLGHKIGDQKCVPPEMLVADVQTRIRLLQGIMDGDGNHQGGASSRYSTVSLQLAQDVVSLVKSLGGWAVLHKKVFTEAEMLQRRGTHEGSKDYIYRINISHHNQFNPFWLKRKAGQQQEQKKFLTRGIKSITYSRHGDGVCFAVDHPDHCFVIDDFVVTHNTDAMLMGFAQYCGRGYGDYWRGVIFRRNYKHLDDIISKSKRWFNRSAQKPRFLAGSSSLKWVWPTGEELLLRAFEDEEDYWSYHGHEYPYIGWEELTSWPSINCYESMKSCNRSSFQGTAHLPYLPRLIRSSTNPYGVGHNWVKNYFIDPAPYGKVIIDADGNKRVALFGSIKENQFLGMEYIKTLQSITDKNKRKAWLEGSWDITSGGMFDDLWDATKHVLRPFEIPYSWRISRSFDWGSSKPFSCGWWAVSDGTEAKMRDGTTRVFAKGSAFRIGEWYGSNGVPNVGMYLPSKRVAEGIKIRERQMKIENRCQPGPADSSIYNVTDDESIGQNMESEGVYWTPADKRPGSRKNGWELMRDRLDAVVQDDIEKPGIYVFDTCRDFIRTVPPIARDKRDPDDVDTDAEDHAADDARYFFLGTDHVARKIKIVGV</sequence>
<evidence type="ECO:0000259" key="1">
    <source>
        <dbReference type="PROSITE" id="PS50819"/>
    </source>
</evidence>
<dbReference type="InterPro" id="IPR027417">
    <property type="entry name" value="P-loop_NTPase"/>
</dbReference>
<dbReference type="PROSITE" id="PS50819">
    <property type="entry name" value="INTEIN_ENDONUCLEASE"/>
    <property type="match status" value="1"/>
</dbReference>
<dbReference type="EMBL" id="LR797210">
    <property type="protein sequence ID" value="CAB4194281.1"/>
    <property type="molecule type" value="Genomic_DNA"/>
</dbReference>
<organism evidence="2">
    <name type="scientific">uncultured Caudovirales phage</name>
    <dbReference type="NCBI Taxonomy" id="2100421"/>
    <lineage>
        <taxon>Viruses</taxon>
        <taxon>Duplodnaviria</taxon>
        <taxon>Heunggongvirae</taxon>
        <taxon>Uroviricota</taxon>
        <taxon>Caudoviricetes</taxon>
        <taxon>Peduoviridae</taxon>
        <taxon>Maltschvirus</taxon>
        <taxon>Maltschvirus maltsch</taxon>
    </lineage>
</organism>
<dbReference type="InterPro" id="IPR027434">
    <property type="entry name" value="Homing_endonucl"/>
</dbReference>
<name>A0A6J5RKX1_9CAUD</name>
<dbReference type="Gene3D" id="3.10.28.10">
    <property type="entry name" value="Homing endonucleases"/>
    <property type="match status" value="1"/>
</dbReference>
<dbReference type="Gene3D" id="3.40.50.300">
    <property type="entry name" value="P-loop containing nucleotide triphosphate hydrolases"/>
    <property type="match status" value="1"/>
</dbReference>
<dbReference type="Gene3D" id="3.30.420.280">
    <property type="match status" value="1"/>
</dbReference>
<protein>
    <submittedName>
        <fullName evidence="2">Terminase-like family</fullName>
    </submittedName>
</protein>
<dbReference type="GO" id="GO:0004519">
    <property type="term" value="F:endonuclease activity"/>
    <property type="evidence" value="ECO:0007669"/>
    <property type="project" value="InterPro"/>
</dbReference>
<accession>A0A6J5RKX1</accession>
<gene>
    <name evidence="2" type="ORF">UFOVP1254_7</name>
</gene>
<dbReference type="SUPFAM" id="SSF51294">
    <property type="entry name" value="Hedgehog/intein (Hint) domain"/>
    <property type="match status" value="1"/>
</dbReference>
<feature type="domain" description="DOD-type homing endonuclease" evidence="1">
    <location>
        <begin position="161"/>
        <end position="287"/>
    </location>
</feature>
<proteinExistence type="predicted"/>
<evidence type="ECO:0000313" key="2">
    <source>
        <dbReference type="EMBL" id="CAB4194281.1"/>
    </source>
</evidence>
<reference evidence="2" key="1">
    <citation type="submission" date="2020-05" db="EMBL/GenBank/DDBJ databases">
        <authorList>
            <person name="Chiriac C."/>
            <person name="Salcher M."/>
            <person name="Ghai R."/>
            <person name="Kavagutti S V."/>
        </authorList>
    </citation>
    <scope>NUCLEOTIDE SEQUENCE</scope>
</reference>
<dbReference type="InterPro" id="IPR036844">
    <property type="entry name" value="Hint_dom_sf"/>
</dbReference>